<protein>
    <recommendedName>
        <fullName evidence="12">Ninjurin a</fullName>
    </recommendedName>
</protein>
<evidence type="ECO:0008006" key="12">
    <source>
        <dbReference type="Google" id="ProtNLM"/>
    </source>
</evidence>
<dbReference type="EMBL" id="ADMH02000504">
    <property type="protein sequence ID" value="ETN66165.1"/>
    <property type="molecule type" value="Genomic_DNA"/>
</dbReference>
<evidence type="ECO:0000256" key="3">
    <source>
        <dbReference type="ARBA" id="ARBA00022692"/>
    </source>
</evidence>
<comment type="subcellular location">
    <subcellularLocation>
        <location evidence="1">Membrane</location>
        <topology evidence="1">Multi-pass membrane protein</topology>
    </subcellularLocation>
</comment>
<dbReference type="EnsemblMetazoa" id="ADAC002051-RA">
    <property type="protein sequence ID" value="ADAC002051-PA"/>
    <property type="gene ID" value="ADAC002051"/>
</dbReference>
<dbReference type="InterPro" id="IPR007007">
    <property type="entry name" value="Ninjurin"/>
</dbReference>
<evidence type="ECO:0000256" key="5">
    <source>
        <dbReference type="ARBA" id="ARBA00022989"/>
    </source>
</evidence>
<dbReference type="PANTHER" id="PTHR12316">
    <property type="entry name" value="NINJURIN-RELATED"/>
    <property type="match status" value="1"/>
</dbReference>
<dbReference type="Proteomes" id="UP000000673">
    <property type="component" value="Unassembled WGS sequence"/>
</dbReference>
<gene>
    <name evidence="9" type="ORF">AND_002051</name>
</gene>
<name>W5JT88_ANODA</name>
<feature type="transmembrane region" description="Helical" evidence="8">
    <location>
        <begin position="115"/>
        <end position="139"/>
    </location>
</feature>
<dbReference type="OMA" id="ITYNERS"/>
<evidence type="ECO:0000256" key="4">
    <source>
        <dbReference type="ARBA" id="ARBA00022889"/>
    </source>
</evidence>
<evidence type="ECO:0000256" key="6">
    <source>
        <dbReference type="ARBA" id="ARBA00023136"/>
    </source>
</evidence>
<evidence type="ECO:0000256" key="2">
    <source>
        <dbReference type="ARBA" id="ARBA00008141"/>
    </source>
</evidence>
<comment type="similarity">
    <text evidence="2">Belongs to the ninjurin family.</text>
</comment>
<keyword evidence="6 8" id="KW-0472">Membrane</keyword>
<evidence type="ECO:0000313" key="10">
    <source>
        <dbReference type="EnsemblMetazoa" id="ADAC002051-PA"/>
    </source>
</evidence>
<dbReference type="GO" id="GO:0016020">
    <property type="term" value="C:membrane"/>
    <property type="evidence" value="ECO:0007669"/>
    <property type="project" value="UniProtKB-SubCell"/>
</dbReference>
<reference evidence="9 11" key="1">
    <citation type="journal article" date="2010" name="BMC Genomics">
        <title>Combination of measures distinguishes pre-miRNAs from other stem-loops in the genome of the newly sequenced Anopheles darlingi.</title>
        <authorList>
            <person name="Mendes N.D."/>
            <person name="Freitas A.T."/>
            <person name="Vasconcelos A.T."/>
            <person name="Sagot M.F."/>
        </authorList>
    </citation>
    <scope>NUCLEOTIDE SEQUENCE</scope>
</reference>
<reference evidence="9" key="2">
    <citation type="submission" date="2010-05" db="EMBL/GenBank/DDBJ databases">
        <authorList>
            <person name="Almeida L.G."/>
            <person name="Nicolas M.F."/>
            <person name="Souza R.C."/>
            <person name="Vasconcelos A.T.R."/>
        </authorList>
    </citation>
    <scope>NUCLEOTIDE SEQUENCE</scope>
</reference>
<dbReference type="AlphaFoldDB" id="W5JT88"/>
<feature type="region of interest" description="Disordered" evidence="7">
    <location>
        <begin position="1"/>
        <end position="20"/>
    </location>
</feature>
<dbReference type="PANTHER" id="PTHR12316:SF1">
    <property type="entry name" value="NINJURIN-B"/>
    <property type="match status" value="1"/>
</dbReference>
<dbReference type="VEuPathDB" id="VectorBase:ADAC002051"/>
<feature type="transmembrane region" description="Helical" evidence="8">
    <location>
        <begin position="159"/>
        <end position="178"/>
    </location>
</feature>
<reference evidence="9" key="3">
    <citation type="journal article" date="2013" name="Nucleic Acids Res.">
        <title>The genome of Anopheles darlingi, the main neotropical malaria vector.</title>
        <authorList>
            <person name="Marinotti O."/>
            <person name="Cerqueira G.C."/>
            <person name="de Almeida L.G."/>
            <person name="Ferro M.I."/>
            <person name="Loreto E.L."/>
            <person name="Zaha A."/>
            <person name="Teixeira S.M."/>
            <person name="Wespiser A.R."/>
            <person name="Almeida E Silva A."/>
            <person name="Schlindwein A.D."/>
            <person name="Pacheco A.C."/>
            <person name="Silva A.L."/>
            <person name="Graveley B.R."/>
            <person name="Walenz B.P."/>
            <person name="Lima Bde A."/>
            <person name="Ribeiro C.A."/>
            <person name="Nunes-Silva C.G."/>
            <person name="de Carvalho C.R."/>
            <person name="Soares C.M."/>
            <person name="de Menezes C.B."/>
            <person name="Matiolli C."/>
            <person name="Caffrey D."/>
            <person name="Araujo D.A."/>
            <person name="de Oliveira D.M."/>
            <person name="Golenbock D."/>
            <person name="Grisard E.C."/>
            <person name="Fantinatti-Garboggini F."/>
            <person name="de Carvalho F.M."/>
            <person name="Barcellos F.G."/>
            <person name="Prosdocimi F."/>
            <person name="May G."/>
            <person name="Azevedo Junior G.M."/>
            <person name="Guimaraes G.M."/>
            <person name="Goldman G.H."/>
            <person name="Padilha I.Q."/>
            <person name="Batista Jda S."/>
            <person name="Ferro J.A."/>
            <person name="Ribeiro J.M."/>
            <person name="Fietto J.L."/>
            <person name="Dabbas K.M."/>
            <person name="Cerdeira L."/>
            <person name="Agnez-Lima L.F."/>
            <person name="Brocchi M."/>
            <person name="de Carvalho M.O."/>
            <person name="Teixeira Mde M."/>
            <person name="Diniz Maia Mde M."/>
            <person name="Goldman M.H."/>
            <person name="Cruz Schneider M.P."/>
            <person name="Felipe M.S."/>
            <person name="Hungria M."/>
            <person name="Nicolas M.F."/>
            <person name="Pereira M."/>
            <person name="Montes M.A."/>
            <person name="Cantao M.E."/>
            <person name="Vincentz M."/>
            <person name="Rafael M.S."/>
            <person name="Silverman N."/>
            <person name="Stoco P.H."/>
            <person name="Souza R.C."/>
            <person name="Vicentini R."/>
            <person name="Gazzinelli R.T."/>
            <person name="Neves Rde O."/>
            <person name="Silva R."/>
            <person name="Astolfi-Filho S."/>
            <person name="Maciel T.E."/>
            <person name="Urmenyi T.P."/>
            <person name="Tadei W.P."/>
            <person name="Camargo E.P."/>
            <person name="de Vasconcelos A.T."/>
        </authorList>
    </citation>
    <scope>NUCLEOTIDE SEQUENCE</scope>
</reference>
<evidence type="ECO:0000256" key="7">
    <source>
        <dbReference type="SAM" id="MobiDB-lite"/>
    </source>
</evidence>
<keyword evidence="5 8" id="KW-1133">Transmembrane helix</keyword>
<proteinExistence type="inferred from homology"/>
<evidence type="ECO:0000313" key="11">
    <source>
        <dbReference type="Proteomes" id="UP000000673"/>
    </source>
</evidence>
<sequence length="193" mass="21095">MTQNNRLNASIDDLVERAPGEKANTLPSLIERGIDTADPKPTRSEGTMMELNSILESGSSRSEVDGRTRRNRANQTQTYDIHKGIAESAMDISLLTANANQLRLLITYNERSSTYLACIALVITSLVLQIVVASGVIIVKSHPKSKPSSTIHRLKIATSILVTIITVINILVASLVITDRPSYREDRSASNQP</sequence>
<dbReference type="eggNOG" id="ENOG502TD12">
    <property type="taxonomic scope" value="Eukaryota"/>
</dbReference>
<dbReference type="GO" id="GO:0042246">
    <property type="term" value="P:tissue regeneration"/>
    <property type="evidence" value="ECO:0007669"/>
    <property type="project" value="InterPro"/>
</dbReference>
<dbReference type="VEuPathDB" id="VectorBase:ADAR2_004060"/>
<feature type="region of interest" description="Disordered" evidence="7">
    <location>
        <begin position="54"/>
        <end position="74"/>
    </location>
</feature>
<keyword evidence="4" id="KW-0130">Cell adhesion</keyword>
<dbReference type="HOGENOM" id="CLU_1579818_0_0_1"/>
<evidence type="ECO:0000313" key="9">
    <source>
        <dbReference type="EMBL" id="ETN66165.1"/>
    </source>
</evidence>
<keyword evidence="3 8" id="KW-0812">Transmembrane</keyword>
<keyword evidence="11" id="KW-1185">Reference proteome</keyword>
<evidence type="ECO:0000256" key="8">
    <source>
        <dbReference type="SAM" id="Phobius"/>
    </source>
</evidence>
<dbReference type="Pfam" id="PF04923">
    <property type="entry name" value="Ninjurin"/>
    <property type="match status" value="1"/>
</dbReference>
<dbReference type="GO" id="GO:0007155">
    <property type="term" value="P:cell adhesion"/>
    <property type="evidence" value="ECO:0007669"/>
    <property type="project" value="UniProtKB-KW"/>
</dbReference>
<evidence type="ECO:0000256" key="1">
    <source>
        <dbReference type="ARBA" id="ARBA00004141"/>
    </source>
</evidence>
<accession>W5JT88</accession>
<reference evidence="10" key="4">
    <citation type="submission" date="2015-06" db="UniProtKB">
        <authorList>
            <consortium name="EnsemblMetazoa"/>
        </authorList>
    </citation>
    <scope>IDENTIFICATION</scope>
</reference>
<organism evidence="9">
    <name type="scientific">Anopheles darlingi</name>
    <name type="common">Mosquito</name>
    <dbReference type="NCBI Taxonomy" id="43151"/>
    <lineage>
        <taxon>Eukaryota</taxon>
        <taxon>Metazoa</taxon>
        <taxon>Ecdysozoa</taxon>
        <taxon>Arthropoda</taxon>
        <taxon>Hexapoda</taxon>
        <taxon>Insecta</taxon>
        <taxon>Pterygota</taxon>
        <taxon>Neoptera</taxon>
        <taxon>Endopterygota</taxon>
        <taxon>Diptera</taxon>
        <taxon>Nematocera</taxon>
        <taxon>Culicoidea</taxon>
        <taxon>Culicidae</taxon>
        <taxon>Anophelinae</taxon>
        <taxon>Anopheles</taxon>
    </lineage>
</organism>